<feature type="domain" description="HTH cro/C1-type" evidence="1">
    <location>
        <begin position="8"/>
        <end position="63"/>
    </location>
</feature>
<dbReference type="Pfam" id="PF01381">
    <property type="entry name" value="HTH_3"/>
    <property type="match status" value="1"/>
</dbReference>
<evidence type="ECO:0000259" key="1">
    <source>
        <dbReference type="PROSITE" id="PS50943"/>
    </source>
</evidence>
<dbReference type="SUPFAM" id="SSF47413">
    <property type="entry name" value="lambda repressor-like DNA-binding domains"/>
    <property type="match status" value="1"/>
</dbReference>
<evidence type="ECO:0000313" key="2">
    <source>
        <dbReference type="EMBL" id="GAG65169.1"/>
    </source>
</evidence>
<gene>
    <name evidence="2" type="ORF">S01H4_14888</name>
</gene>
<reference evidence="2" key="1">
    <citation type="journal article" date="2014" name="Front. Microbiol.">
        <title>High frequency of phylogenetically diverse reductive dehalogenase-homologous genes in deep subseafloor sedimentary metagenomes.</title>
        <authorList>
            <person name="Kawai M."/>
            <person name="Futagami T."/>
            <person name="Toyoda A."/>
            <person name="Takaki Y."/>
            <person name="Nishi S."/>
            <person name="Hori S."/>
            <person name="Arai W."/>
            <person name="Tsubouchi T."/>
            <person name="Morono Y."/>
            <person name="Uchiyama I."/>
            <person name="Ito T."/>
            <person name="Fujiyama A."/>
            <person name="Inagaki F."/>
            <person name="Takami H."/>
        </authorList>
    </citation>
    <scope>NUCLEOTIDE SEQUENCE</scope>
    <source>
        <strain evidence="2">Expedition CK06-06</strain>
    </source>
</reference>
<accession>X0Z7U5</accession>
<dbReference type="EMBL" id="BART01006527">
    <property type="protein sequence ID" value="GAG65169.1"/>
    <property type="molecule type" value="Genomic_DNA"/>
</dbReference>
<dbReference type="SMART" id="SM00530">
    <property type="entry name" value="HTH_XRE"/>
    <property type="match status" value="1"/>
</dbReference>
<dbReference type="Gene3D" id="1.10.260.40">
    <property type="entry name" value="lambda repressor-like DNA-binding domains"/>
    <property type="match status" value="1"/>
</dbReference>
<protein>
    <recommendedName>
        <fullName evidence="1">HTH cro/C1-type domain-containing protein</fullName>
    </recommendedName>
</protein>
<organism evidence="2">
    <name type="scientific">marine sediment metagenome</name>
    <dbReference type="NCBI Taxonomy" id="412755"/>
    <lineage>
        <taxon>unclassified sequences</taxon>
        <taxon>metagenomes</taxon>
        <taxon>ecological metagenomes</taxon>
    </lineage>
</organism>
<dbReference type="AlphaFoldDB" id="X0Z7U5"/>
<dbReference type="CDD" id="cd00093">
    <property type="entry name" value="HTH_XRE"/>
    <property type="match status" value="1"/>
</dbReference>
<dbReference type="GO" id="GO:0003677">
    <property type="term" value="F:DNA binding"/>
    <property type="evidence" value="ECO:0007669"/>
    <property type="project" value="InterPro"/>
</dbReference>
<comment type="caution">
    <text evidence="2">The sequence shown here is derived from an EMBL/GenBank/DDBJ whole genome shotgun (WGS) entry which is preliminary data.</text>
</comment>
<dbReference type="InterPro" id="IPR001387">
    <property type="entry name" value="Cro/C1-type_HTH"/>
</dbReference>
<sequence length="68" mass="8235">MEDILKELEKYRLENKLSQKNLAKKLGVTFATVSRWFNNRNKPNKIQAYHIKKLLDIHKLKDKYFEIT</sequence>
<name>X0Z7U5_9ZZZZ</name>
<dbReference type="PROSITE" id="PS50943">
    <property type="entry name" value="HTH_CROC1"/>
    <property type="match status" value="1"/>
</dbReference>
<proteinExistence type="predicted"/>
<dbReference type="InterPro" id="IPR010982">
    <property type="entry name" value="Lambda_DNA-bd_dom_sf"/>
</dbReference>